<accession>R7S338</accession>
<dbReference type="HOGENOM" id="CLU_1582433_0_0_1"/>
<dbReference type="RefSeq" id="XP_007388387.1">
    <property type="nucleotide sequence ID" value="XM_007388325.1"/>
</dbReference>
<dbReference type="Proteomes" id="UP000054196">
    <property type="component" value="Unassembled WGS sequence"/>
</dbReference>
<dbReference type="AlphaFoldDB" id="R7S338"/>
<feature type="compositionally biased region" description="Low complexity" evidence="1">
    <location>
        <begin position="133"/>
        <end position="142"/>
    </location>
</feature>
<reference evidence="3" key="1">
    <citation type="journal article" date="2012" name="Science">
        <title>The Paleozoic origin of enzymatic lignin decomposition reconstructed from 31 fungal genomes.</title>
        <authorList>
            <person name="Floudas D."/>
            <person name="Binder M."/>
            <person name="Riley R."/>
            <person name="Barry K."/>
            <person name="Blanchette R.A."/>
            <person name="Henrissat B."/>
            <person name="Martinez A.T."/>
            <person name="Otillar R."/>
            <person name="Spatafora J.W."/>
            <person name="Yadav J.S."/>
            <person name="Aerts A."/>
            <person name="Benoit I."/>
            <person name="Boyd A."/>
            <person name="Carlson A."/>
            <person name="Copeland A."/>
            <person name="Coutinho P.M."/>
            <person name="de Vries R.P."/>
            <person name="Ferreira P."/>
            <person name="Findley K."/>
            <person name="Foster B."/>
            <person name="Gaskell J."/>
            <person name="Glotzer D."/>
            <person name="Gorecki P."/>
            <person name="Heitman J."/>
            <person name="Hesse C."/>
            <person name="Hori C."/>
            <person name="Igarashi K."/>
            <person name="Jurgens J.A."/>
            <person name="Kallen N."/>
            <person name="Kersten P."/>
            <person name="Kohler A."/>
            <person name="Kuees U."/>
            <person name="Kumar T.K.A."/>
            <person name="Kuo A."/>
            <person name="LaButti K."/>
            <person name="Larrondo L.F."/>
            <person name="Lindquist E."/>
            <person name="Ling A."/>
            <person name="Lombard V."/>
            <person name="Lucas S."/>
            <person name="Lundell T."/>
            <person name="Martin R."/>
            <person name="McLaughlin D.J."/>
            <person name="Morgenstern I."/>
            <person name="Morin E."/>
            <person name="Murat C."/>
            <person name="Nagy L.G."/>
            <person name="Nolan M."/>
            <person name="Ohm R.A."/>
            <person name="Patyshakuliyeva A."/>
            <person name="Rokas A."/>
            <person name="Ruiz-Duenas F.J."/>
            <person name="Sabat G."/>
            <person name="Salamov A."/>
            <person name="Samejima M."/>
            <person name="Schmutz J."/>
            <person name="Slot J.C."/>
            <person name="St John F."/>
            <person name="Stenlid J."/>
            <person name="Sun H."/>
            <person name="Sun S."/>
            <person name="Syed K."/>
            <person name="Tsang A."/>
            <person name="Wiebenga A."/>
            <person name="Young D."/>
            <person name="Pisabarro A."/>
            <person name="Eastwood D.C."/>
            <person name="Martin F."/>
            <person name="Cullen D."/>
            <person name="Grigoriev I.V."/>
            <person name="Hibbett D.S."/>
        </authorList>
    </citation>
    <scope>NUCLEOTIDE SEQUENCE [LARGE SCALE GENOMIC DNA]</scope>
    <source>
        <strain evidence="3">HHB-11173 SS5</strain>
    </source>
</reference>
<feature type="compositionally biased region" description="Low complexity" evidence="1">
    <location>
        <begin position="18"/>
        <end position="49"/>
    </location>
</feature>
<dbReference type="EMBL" id="JH687555">
    <property type="protein sequence ID" value="EIN04244.1"/>
    <property type="molecule type" value="Genomic_DNA"/>
</dbReference>
<evidence type="ECO:0000256" key="1">
    <source>
        <dbReference type="SAM" id="MobiDB-lite"/>
    </source>
</evidence>
<feature type="region of interest" description="Disordered" evidence="1">
    <location>
        <begin position="1"/>
        <end position="169"/>
    </location>
</feature>
<evidence type="ECO:0000313" key="3">
    <source>
        <dbReference type="Proteomes" id="UP000054196"/>
    </source>
</evidence>
<dbReference type="GeneID" id="18880126"/>
<sequence>CAERDRVGGSRCWAKEGTGSTSTSSSPSSRTMRVSASSPTSSVNTSTLSFEGTTSSSLPGVGGGVNVDAQASSSTSRSRKDVGRSLGGRGNKAQGGAQRPRSVCCSSLSEYEHVDDRGASASGAGEISRDARSSSSRASVASGERDISRRGLRGSGVAGARCARAFPQA</sequence>
<dbReference type="KEGG" id="psq:PUNSTDRAFT_138636"/>
<evidence type="ECO:0000313" key="2">
    <source>
        <dbReference type="EMBL" id="EIN04244.1"/>
    </source>
</evidence>
<gene>
    <name evidence="2" type="ORF">PUNSTDRAFT_138636</name>
</gene>
<organism evidence="2 3">
    <name type="scientific">Punctularia strigosozonata (strain HHB-11173)</name>
    <name type="common">White-rot fungus</name>
    <dbReference type="NCBI Taxonomy" id="741275"/>
    <lineage>
        <taxon>Eukaryota</taxon>
        <taxon>Fungi</taxon>
        <taxon>Dikarya</taxon>
        <taxon>Basidiomycota</taxon>
        <taxon>Agaricomycotina</taxon>
        <taxon>Agaricomycetes</taxon>
        <taxon>Corticiales</taxon>
        <taxon>Punctulariaceae</taxon>
        <taxon>Punctularia</taxon>
    </lineage>
</organism>
<keyword evidence="3" id="KW-1185">Reference proteome</keyword>
<name>R7S338_PUNST</name>
<protein>
    <submittedName>
        <fullName evidence="2">Uncharacterized protein</fullName>
    </submittedName>
</protein>
<feature type="non-terminal residue" evidence="2">
    <location>
        <position position="1"/>
    </location>
</feature>
<proteinExistence type="predicted"/>